<dbReference type="PANTHER" id="PTHR40465">
    <property type="entry name" value="CHROMOSOME 1, WHOLE GENOME SHOTGUN SEQUENCE"/>
    <property type="match status" value="1"/>
</dbReference>
<reference evidence="4" key="1">
    <citation type="journal article" date="2014" name="Proc. Natl. Acad. Sci. U.S.A.">
        <title>Extensive sampling of basidiomycete genomes demonstrates inadequacy of the white-rot/brown-rot paradigm for wood decay fungi.</title>
        <authorList>
            <person name="Riley R."/>
            <person name="Salamov A.A."/>
            <person name="Brown D.W."/>
            <person name="Nagy L.G."/>
            <person name="Floudas D."/>
            <person name="Held B.W."/>
            <person name="Levasseur A."/>
            <person name="Lombard V."/>
            <person name="Morin E."/>
            <person name="Otillar R."/>
            <person name="Lindquist E.A."/>
            <person name="Sun H."/>
            <person name="LaButti K.M."/>
            <person name="Schmutz J."/>
            <person name="Jabbour D."/>
            <person name="Luo H."/>
            <person name="Baker S.E."/>
            <person name="Pisabarro A.G."/>
            <person name="Walton J.D."/>
            <person name="Blanchette R.A."/>
            <person name="Henrissat B."/>
            <person name="Martin F."/>
            <person name="Cullen D."/>
            <person name="Hibbett D.S."/>
            <person name="Grigoriev I.V."/>
        </authorList>
    </citation>
    <scope>NUCLEOTIDE SEQUENCE [LARGE SCALE GENOMIC DNA]</scope>
    <source>
        <strain evidence="4">CBS 339.88</strain>
    </source>
</reference>
<dbReference type="STRING" id="685588.A0A067T397"/>
<evidence type="ECO:0000313" key="4">
    <source>
        <dbReference type="Proteomes" id="UP000027222"/>
    </source>
</evidence>
<dbReference type="HOGENOM" id="CLU_046025_16_0_1"/>
<feature type="transmembrane region" description="Helical" evidence="1">
    <location>
        <begin position="200"/>
        <end position="222"/>
    </location>
</feature>
<dbReference type="Pfam" id="PF20152">
    <property type="entry name" value="DUF6534"/>
    <property type="match status" value="1"/>
</dbReference>
<feature type="domain" description="DUF6534" evidence="2">
    <location>
        <begin position="166"/>
        <end position="246"/>
    </location>
</feature>
<keyword evidence="4" id="KW-1185">Reference proteome</keyword>
<dbReference type="AlphaFoldDB" id="A0A067T397"/>
<name>A0A067T397_GALM3</name>
<keyword evidence="1" id="KW-0812">Transmembrane</keyword>
<feature type="transmembrane region" description="Helical" evidence="1">
    <location>
        <begin position="228"/>
        <end position="245"/>
    </location>
</feature>
<feature type="transmembrane region" description="Helical" evidence="1">
    <location>
        <begin position="82"/>
        <end position="107"/>
    </location>
</feature>
<dbReference type="Proteomes" id="UP000027222">
    <property type="component" value="Unassembled WGS sequence"/>
</dbReference>
<evidence type="ECO:0000313" key="3">
    <source>
        <dbReference type="EMBL" id="KDR77665.1"/>
    </source>
</evidence>
<keyword evidence="1" id="KW-1133">Transmembrane helix</keyword>
<evidence type="ECO:0000256" key="1">
    <source>
        <dbReference type="SAM" id="Phobius"/>
    </source>
</evidence>
<sequence>MQVTLGNTIGAGLLGCTAAAVLFGVAIVQAYIYYTHYPKDWVFQKVIVGFLLLVDTVHTGMTTHTVYYYVIEQFGNVFALEFVVWSFKLQVVFNVFILLLVQTLYVMRIWKLASHFSRVWPAIIIAILVGGYAIGFLLAFHSFRLKSWDGLDGMASVVKASFSCSTGIDIILAASMCYYLNRSKTSFVGTNNRIVAVIHYVLISGSLTSATSLAILLCFLAMPNNLIFISITFIVTKVYINSYLAM</sequence>
<organism evidence="3 4">
    <name type="scientific">Galerina marginata (strain CBS 339.88)</name>
    <dbReference type="NCBI Taxonomy" id="685588"/>
    <lineage>
        <taxon>Eukaryota</taxon>
        <taxon>Fungi</taxon>
        <taxon>Dikarya</taxon>
        <taxon>Basidiomycota</taxon>
        <taxon>Agaricomycotina</taxon>
        <taxon>Agaricomycetes</taxon>
        <taxon>Agaricomycetidae</taxon>
        <taxon>Agaricales</taxon>
        <taxon>Agaricineae</taxon>
        <taxon>Strophariaceae</taxon>
        <taxon>Galerina</taxon>
    </lineage>
</organism>
<feature type="transmembrane region" description="Helical" evidence="1">
    <location>
        <begin position="46"/>
        <end position="70"/>
    </location>
</feature>
<feature type="transmembrane region" description="Helical" evidence="1">
    <location>
        <begin position="119"/>
        <end position="140"/>
    </location>
</feature>
<evidence type="ECO:0000259" key="2">
    <source>
        <dbReference type="Pfam" id="PF20152"/>
    </source>
</evidence>
<accession>A0A067T397</accession>
<keyword evidence="1" id="KW-0472">Membrane</keyword>
<dbReference type="PANTHER" id="PTHR40465:SF1">
    <property type="entry name" value="DUF6534 DOMAIN-CONTAINING PROTEIN"/>
    <property type="match status" value="1"/>
</dbReference>
<protein>
    <recommendedName>
        <fullName evidence="2">DUF6534 domain-containing protein</fullName>
    </recommendedName>
</protein>
<feature type="transmembrane region" description="Helical" evidence="1">
    <location>
        <begin position="12"/>
        <end position="34"/>
    </location>
</feature>
<proteinExistence type="predicted"/>
<dbReference type="OrthoDB" id="3270417at2759"/>
<dbReference type="InterPro" id="IPR045339">
    <property type="entry name" value="DUF6534"/>
</dbReference>
<dbReference type="EMBL" id="KL142376">
    <property type="protein sequence ID" value="KDR77665.1"/>
    <property type="molecule type" value="Genomic_DNA"/>
</dbReference>
<feature type="transmembrane region" description="Helical" evidence="1">
    <location>
        <begin position="160"/>
        <end position="180"/>
    </location>
</feature>
<gene>
    <name evidence="3" type="ORF">GALMADRAFT_410088</name>
</gene>